<dbReference type="Gene3D" id="3.50.50.60">
    <property type="entry name" value="FAD/NAD(P)-binding domain"/>
    <property type="match status" value="1"/>
</dbReference>
<feature type="domain" description="Amine oxidase" evidence="1">
    <location>
        <begin position="11"/>
        <end position="435"/>
    </location>
</feature>
<dbReference type="InterPro" id="IPR036188">
    <property type="entry name" value="FAD/NAD-bd_sf"/>
</dbReference>
<evidence type="ECO:0000313" key="2">
    <source>
        <dbReference type="EMBL" id="KAJ4445103.1"/>
    </source>
</evidence>
<dbReference type="Proteomes" id="UP001148838">
    <property type="component" value="Unassembled WGS sequence"/>
</dbReference>
<protein>
    <recommendedName>
        <fullName evidence="1">Amine oxidase domain-containing protein</fullName>
    </recommendedName>
</protein>
<keyword evidence="3" id="KW-1185">Reference proteome</keyword>
<name>A0ABQ8TFP6_PERAM</name>
<proteinExistence type="predicted"/>
<organism evidence="2 3">
    <name type="scientific">Periplaneta americana</name>
    <name type="common">American cockroach</name>
    <name type="synonym">Blatta americana</name>
    <dbReference type="NCBI Taxonomy" id="6978"/>
    <lineage>
        <taxon>Eukaryota</taxon>
        <taxon>Metazoa</taxon>
        <taxon>Ecdysozoa</taxon>
        <taxon>Arthropoda</taxon>
        <taxon>Hexapoda</taxon>
        <taxon>Insecta</taxon>
        <taxon>Pterygota</taxon>
        <taxon>Neoptera</taxon>
        <taxon>Polyneoptera</taxon>
        <taxon>Dictyoptera</taxon>
        <taxon>Blattodea</taxon>
        <taxon>Blattoidea</taxon>
        <taxon>Blattidae</taxon>
        <taxon>Blattinae</taxon>
        <taxon>Periplaneta</taxon>
    </lineage>
</organism>
<dbReference type="Pfam" id="PF01593">
    <property type="entry name" value="Amino_oxidase"/>
    <property type="match status" value="1"/>
</dbReference>
<reference evidence="2 3" key="1">
    <citation type="journal article" date="2022" name="Allergy">
        <title>Genome assembly and annotation of Periplaneta americana reveal a comprehensive cockroach allergen profile.</title>
        <authorList>
            <person name="Wang L."/>
            <person name="Xiong Q."/>
            <person name="Saelim N."/>
            <person name="Wang L."/>
            <person name="Nong W."/>
            <person name="Wan A.T."/>
            <person name="Shi M."/>
            <person name="Liu X."/>
            <person name="Cao Q."/>
            <person name="Hui J.H.L."/>
            <person name="Sookrung N."/>
            <person name="Leung T.F."/>
            <person name="Tungtrongchitr A."/>
            <person name="Tsui S.K.W."/>
        </authorList>
    </citation>
    <scope>NUCLEOTIDE SEQUENCE [LARGE SCALE GENOMIC DNA]</scope>
    <source>
        <strain evidence="2">PWHHKU_190912</strain>
    </source>
</reference>
<gene>
    <name evidence="2" type="ORF">ANN_06902</name>
</gene>
<accession>A0ABQ8TFP6</accession>
<dbReference type="InterPro" id="IPR002937">
    <property type="entry name" value="Amino_oxidase"/>
</dbReference>
<evidence type="ECO:0000259" key="1">
    <source>
        <dbReference type="Pfam" id="PF01593"/>
    </source>
</evidence>
<dbReference type="Gene3D" id="3.90.660.10">
    <property type="match status" value="1"/>
</dbReference>
<evidence type="ECO:0000313" key="3">
    <source>
        <dbReference type="Proteomes" id="UP001148838"/>
    </source>
</evidence>
<dbReference type="EMBL" id="JAJSOF020000011">
    <property type="protein sequence ID" value="KAJ4445103.1"/>
    <property type="molecule type" value="Genomic_DNA"/>
</dbReference>
<dbReference type="PANTHER" id="PTHR10742">
    <property type="entry name" value="FLAVIN MONOAMINE OXIDASE"/>
    <property type="match status" value="1"/>
</dbReference>
<dbReference type="InterPro" id="IPR050281">
    <property type="entry name" value="Flavin_monoamine_oxidase"/>
</dbReference>
<dbReference type="PANTHER" id="PTHR10742:SF398">
    <property type="entry name" value="AMINE OXIDASE DOMAIN-CONTAINING PROTEIN-RELATED"/>
    <property type="match status" value="1"/>
</dbReference>
<dbReference type="SUPFAM" id="SSF51905">
    <property type="entry name" value="FAD/NAD(P)-binding domain"/>
    <property type="match status" value="1"/>
</dbReference>
<sequence length="445" mass="50392">MNVVQFLFAGDGVVELGAQWVHGEEGNVVFAMASQNGLLMDSTISDEYGNASFIDSSGRIIDTDISKQFYNILEEIGETGSEDLQTFTGSLGEYYTDEYFKRLQVRSIAKSDLAESFLDWYHKALNSYNAAESWFDASGRGDTEYEECEGKQNWAWKSGYSTVLKLLMKKIPDPSKELPLINKTKLNTEVIKIKWKKLSEENEDKVIVESSDGSSYTADHVIVTVSLGVLKERAADMFEPSLPPQKLNSVTGLSIGTVDKIFLKFPYKWWPDDINEFRFLWINENATCEGEIQQKNCWFQDMFEFHAVDNQPLVLCGWVSGSSARYMEKLSDEEVMHDTVQLLNMFVGKALNVTVPQPELILRSNWSSNPHFRGSYSLRTMMTEEMGASAAELAEPVVNDGGETVLLFAGEATHSTHYSTVHGAIESGWREAKRIRRLYEYVRYI</sequence>
<comment type="caution">
    <text evidence="2">The sequence shown here is derived from an EMBL/GenBank/DDBJ whole genome shotgun (WGS) entry which is preliminary data.</text>
</comment>
<dbReference type="SUPFAM" id="SSF54373">
    <property type="entry name" value="FAD-linked reductases, C-terminal domain"/>
    <property type="match status" value="1"/>
</dbReference>